<evidence type="ECO:0000256" key="7">
    <source>
        <dbReference type="ARBA" id="ARBA00023065"/>
    </source>
</evidence>
<name>A0ABD4WTY8_PRIMG</name>
<evidence type="ECO:0000256" key="1">
    <source>
        <dbReference type="ARBA" id="ARBA00004651"/>
    </source>
</evidence>
<evidence type="ECO:0000256" key="9">
    <source>
        <dbReference type="SAM" id="Phobius"/>
    </source>
</evidence>
<dbReference type="Pfam" id="PF00999">
    <property type="entry name" value="Na_H_Exchanger"/>
    <property type="match status" value="1"/>
</dbReference>
<evidence type="ECO:0000256" key="6">
    <source>
        <dbReference type="ARBA" id="ARBA00022989"/>
    </source>
</evidence>
<dbReference type="InterPro" id="IPR006153">
    <property type="entry name" value="Cation/H_exchanger_TM"/>
</dbReference>
<protein>
    <submittedName>
        <fullName evidence="11">Cation:proton antiporter</fullName>
    </submittedName>
</protein>
<dbReference type="InterPro" id="IPR038770">
    <property type="entry name" value="Na+/solute_symporter_sf"/>
</dbReference>
<dbReference type="Gene3D" id="1.20.1530.20">
    <property type="match status" value="1"/>
</dbReference>
<dbReference type="GO" id="GO:0015297">
    <property type="term" value="F:antiporter activity"/>
    <property type="evidence" value="ECO:0007669"/>
    <property type="project" value="UniProtKB-KW"/>
</dbReference>
<feature type="transmembrane region" description="Helical" evidence="9">
    <location>
        <begin position="230"/>
        <end position="247"/>
    </location>
</feature>
<evidence type="ECO:0000313" key="12">
    <source>
        <dbReference type="Proteomes" id="UP001213771"/>
    </source>
</evidence>
<evidence type="ECO:0000256" key="3">
    <source>
        <dbReference type="ARBA" id="ARBA00022449"/>
    </source>
</evidence>
<evidence type="ECO:0000256" key="8">
    <source>
        <dbReference type="ARBA" id="ARBA00023136"/>
    </source>
</evidence>
<dbReference type="EMBL" id="JARAOX010000184">
    <property type="protein sequence ID" value="MDD9783691.1"/>
    <property type="molecule type" value="Genomic_DNA"/>
</dbReference>
<organism evidence="11 12">
    <name type="scientific">Priestia megaterium</name>
    <name type="common">Bacillus megaterium</name>
    <dbReference type="NCBI Taxonomy" id="1404"/>
    <lineage>
        <taxon>Bacteria</taxon>
        <taxon>Bacillati</taxon>
        <taxon>Bacillota</taxon>
        <taxon>Bacilli</taxon>
        <taxon>Bacillales</taxon>
        <taxon>Bacillaceae</taxon>
        <taxon>Priestia</taxon>
    </lineage>
</organism>
<comment type="caution">
    <text evidence="11">The sequence shown here is derived from an EMBL/GenBank/DDBJ whole genome shotgun (WGS) entry which is preliminary data.</text>
</comment>
<feature type="transmembrane region" description="Helical" evidence="9">
    <location>
        <begin position="63"/>
        <end position="80"/>
    </location>
</feature>
<feature type="transmembrane region" description="Helical" evidence="9">
    <location>
        <begin position="201"/>
        <end position="218"/>
    </location>
</feature>
<evidence type="ECO:0000256" key="4">
    <source>
        <dbReference type="ARBA" id="ARBA00022475"/>
    </source>
</evidence>
<evidence type="ECO:0000256" key="2">
    <source>
        <dbReference type="ARBA" id="ARBA00022448"/>
    </source>
</evidence>
<reference evidence="11 12" key="1">
    <citation type="submission" date="2023-02" db="EMBL/GenBank/DDBJ databases">
        <authorList>
            <person name="Olszewska D."/>
        </authorList>
    </citation>
    <scope>NUCLEOTIDE SEQUENCE [LARGE SCALE GENOMIC DNA]</scope>
    <source>
        <strain evidence="11 12">FDU301</strain>
    </source>
</reference>
<feature type="transmembrane region" description="Helical" evidence="9">
    <location>
        <begin position="163"/>
        <end position="181"/>
    </location>
</feature>
<evidence type="ECO:0000313" key="11">
    <source>
        <dbReference type="EMBL" id="MDD9783691.1"/>
    </source>
</evidence>
<dbReference type="GO" id="GO:0005886">
    <property type="term" value="C:plasma membrane"/>
    <property type="evidence" value="ECO:0007669"/>
    <property type="project" value="UniProtKB-SubCell"/>
</dbReference>
<feature type="transmembrane region" description="Helical" evidence="9">
    <location>
        <begin position="38"/>
        <end position="57"/>
    </location>
</feature>
<dbReference type="RefSeq" id="WP_057274804.1">
    <property type="nucleotide sequence ID" value="NZ_JARAOX010000184.1"/>
</dbReference>
<sequence length="423" mass="46222">MEASVMNVVQHELYMITMVFLFGLLAMRVAEHIKIPDVALFMIVGILLGPSVLHLITAPINSVAYQFIIVLGSILILFEGGRAIQLSILKRVWVTISLLSIVGVVVTAAVVAFTAFYLLDMPILYALLLASVIASTDPATLMPVFKQITIREKVRQTVESESAFNDATGSILTFTLLGVILGETKLSFSSSVWSFVREAGGGILIGAIIGFLGSILISEHRWGLLQKYNTIVSLVVAISAYLAAGLIEASGFMATFTAGLVLGNSQQLFRLYISDETNSTISHFSETLTLIMRTLIFMLLGTQVNFNTLGQYWIQGTLIVLVFMFIARPLAVLLCTLPDRKAKWDWNEIVFMFWVRETGVIPAALSGMIVAANVKYANEISSVTFIAILVTILIQASTTGYVAKKLGIILKTPIHRTNSEETT</sequence>
<accession>A0ABD4WTY8</accession>
<dbReference type="PANTHER" id="PTHR32507:SF0">
    <property type="entry name" value="NA(+)_H(+) ANTIPORTER 2-RELATED"/>
    <property type="match status" value="1"/>
</dbReference>
<dbReference type="PANTHER" id="PTHR32507">
    <property type="entry name" value="NA(+)/H(+) ANTIPORTER 1"/>
    <property type="match status" value="1"/>
</dbReference>
<evidence type="ECO:0000259" key="10">
    <source>
        <dbReference type="Pfam" id="PF00999"/>
    </source>
</evidence>
<comment type="subcellular location">
    <subcellularLocation>
        <location evidence="1">Cell membrane</location>
        <topology evidence="1">Multi-pass membrane protein</topology>
    </subcellularLocation>
</comment>
<keyword evidence="6 9" id="KW-1133">Transmembrane helix</keyword>
<feature type="transmembrane region" description="Helical" evidence="9">
    <location>
        <begin position="92"/>
        <end position="117"/>
    </location>
</feature>
<keyword evidence="4" id="KW-1003">Cell membrane</keyword>
<feature type="transmembrane region" description="Helical" evidence="9">
    <location>
        <begin position="123"/>
        <end position="142"/>
    </location>
</feature>
<feature type="transmembrane region" description="Helical" evidence="9">
    <location>
        <begin position="349"/>
        <end position="374"/>
    </location>
</feature>
<keyword evidence="7" id="KW-0406">Ion transport</keyword>
<gene>
    <name evidence="11" type="ORF">PVE99_15035</name>
</gene>
<proteinExistence type="predicted"/>
<keyword evidence="2" id="KW-0813">Transport</keyword>
<dbReference type="AlphaFoldDB" id="A0ABD4WTY8"/>
<feature type="transmembrane region" description="Helical" evidence="9">
    <location>
        <begin position="312"/>
        <end position="337"/>
    </location>
</feature>
<keyword evidence="5 9" id="KW-0812">Transmembrane</keyword>
<dbReference type="GO" id="GO:0006811">
    <property type="term" value="P:monoatomic ion transport"/>
    <property type="evidence" value="ECO:0007669"/>
    <property type="project" value="UniProtKB-KW"/>
</dbReference>
<feature type="domain" description="Cation/H+ exchanger transmembrane" evidence="10">
    <location>
        <begin position="21"/>
        <end position="404"/>
    </location>
</feature>
<keyword evidence="3" id="KW-0050">Antiport</keyword>
<dbReference type="Proteomes" id="UP001213771">
    <property type="component" value="Unassembled WGS sequence"/>
</dbReference>
<keyword evidence="8 9" id="KW-0472">Membrane</keyword>
<feature type="transmembrane region" description="Helical" evidence="9">
    <location>
        <begin position="380"/>
        <end position="403"/>
    </location>
</feature>
<evidence type="ECO:0000256" key="5">
    <source>
        <dbReference type="ARBA" id="ARBA00022692"/>
    </source>
</evidence>
<feature type="transmembrane region" description="Helical" evidence="9">
    <location>
        <begin position="13"/>
        <end position="31"/>
    </location>
</feature>